<gene>
    <name evidence="2" type="ORF">K452DRAFT_289984</name>
</gene>
<evidence type="ECO:0000256" key="1">
    <source>
        <dbReference type="SAM" id="MobiDB-lite"/>
    </source>
</evidence>
<feature type="compositionally biased region" description="Low complexity" evidence="1">
    <location>
        <begin position="1"/>
        <end position="12"/>
    </location>
</feature>
<dbReference type="Proteomes" id="UP000799438">
    <property type="component" value="Unassembled WGS sequence"/>
</dbReference>
<name>A0A6A6B7S7_9PEZI</name>
<proteinExistence type="predicted"/>
<dbReference type="GeneID" id="54298418"/>
<sequence>MSSSLSSWNASRAARRPSPSPSPTHPPIPYARLMPYRTACMCICMYTLCPAPLRLHQDELNQSEKTPANHAMRK</sequence>
<protein>
    <submittedName>
        <fullName evidence="2">Uncharacterized protein</fullName>
    </submittedName>
</protein>
<dbReference type="AlphaFoldDB" id="A0A6A6B7S7"/>
<organism evidence="2 3">
    <name type="scientific">Aplosporella prunicola CBS 121167</name>
    <dbReference type="NCBI Taxonomy" id="1176127"/>
    <lineage>
        <taxon>Eukaryota</taxon>
        <taxon>Fungi</taxon>
        <taxon>Dikarya</taxon>
        <taxon>Ascomycota</taxon>
        <taxon>Pezizomycotina</taxon>
        <taxon>Dothideomycetes</taxon>
        <taxon>Dothideomycetes incertae sedis</taxon>
        <taxon>Botryosphaeriales</taxon>
        <taxon>Aplosporellaceae</taxon>
        <taxon>Aplosporella</taxon>
    </lineage>
</organism>
<reference evidence="2" key="1">
    <citation type="journal article" date="2020" name="Stud. Mycol.">
        <title>101 Dothideomycetes genomes: a test case for predicting lifestyles and emergence of pathogens.</title>
        <authorList>
            <person name="Haridas S."/>
            <person name="Albert R."/>
            <person name="Binder M."/>
            <person name="Bloem J."/>
            <person name="Labutti K."/>
            <person name="Salamov A."/>
            <person name="Andreopoulos B."/>
            <person name="Baker S."/>
            <person name="Barry K."/>
            <person name="Bills G."/>
            <person name="Bluhm B."/>
            <person name="Cannon C."/>
            <person name="Castanera R."/>
            <person name="Culley D."/>
            <person name="Daum C."/>
            <person name="Ezra D."/>
            <person name="Gonzalez J."/>
            <person name="Henrissat B."/>
            <person name="Kuo A."/>
            <person name="Liang C."/>
            <person name="Lipzen A."/>
            <person name="Lutzoni F."/>
            <person name="Magnuson J."/>
            <person name="Mondo S."/>
            <person name="Nolan M."/>
            <person name="Ohm R."/>
            <person name="Pangilinan J."/>
            <person name="Park H.-J."/>
            <person name="Ramirez L."/>
            <person name="Alfaro M."/>
            <person name="Sun H."/>
            <person name="Tritt A."/>
            <person name="Yoshinaga Y."/>
            <person name="Zwiers L.-H."/>
            <person name="Turgeon B."/>
            <person name="Goodwin S."/>
            <person name="Spatafora J."/>
            <person name="Crous P."/>
            <person name="Grigoriev I."/>
        </authorList>
    </citation>
    <scope>NUCLEOTIDE SEQUENCE</scope>
    <source>
        <strain evidence="2">CBS 121167</strain>
    </source>
</reference>
<dbReference type="RefSeq" id="XP_033395136.1">
    <property type="nucleotide sequence ID" value="XM_033540922.1"/>
</dbReference>
<evidence type="ECO:0000313" key="3">
    <source>
        <dbReference type="Proteomes" id="UP000799438"/>
    </source>
</evidence>
<accession>A0A6A6B7S7</accession>
<feature type="compositionally biased region" description="Pro residues" evidence="1">
    <location>
        <begin position="18"/>
        <end position="28"/>
    </location>
</feature>
<feature type="region of interest" description="Disordered" evidence="1">
    <location>
        <begin position="1"/>
        <end position="28"/>
    </location>
</feature>
<evidence type="ECO:0000313" key="2">
    <source>
        <dbReference type="EMBL" id="KAF2139423.1"/>
    </source>
</evidence>
<keyword evidence="3" id="KW-1185">Reference proteome</keyword>
<dbReference type="EMBL" id="ML995493">
    <property type="protein sequence ID" value="KAF2139423.1"/>
    <property type="molecule type" value="Genomic_DNA"/>
</dbReference>